<feature type="transmembrane region" description="Helical" evidence="5">
    <location>
        <begin position="67"/>
        <end position="88"/>
    </location>
</feature>
<dbReference type="Proteomes" id="UP000245845">
    <property type="component" value="Unassembled WGS sequence"/>
</dbReference>
<evidence type="ECO:0000313" key="8">
    <source>
        <dbReference type="Proteomes" id="UP000245845"/>
    </source>
</evidence>
<dbReference type="Gene3D" id="2.60.40.10">
    <property type="entry name" value="Immunoglobulins"/>
    <property type="match status" value="1"/>
</dbReference>
<dbReference type="InterPro" id="IPR013783">
    <property type="entry name" value="Ig-like_fold"/>
</dbReference>
<dbReference type="Pfam" id="PF01915">
    <property type="entry name" value="Glyco_hydro_3_C"/>
    <property type="match status" value="1"/>
</dbReference>
<keyword evidence="3" id="KW-0119">Carbohydrate metabolism</keyword>
<dbReference type="EMBL" id="QGDL01000018">
    <property type="protein sequence ID" value="PWJ22624.1"/>
    <property type="molecule type" value="Genomic_DNA"/>
</dbReference>
<dbReference type="Gene3D" id="3.20.20.300">
    <property type="entry name" value="Glycoside hydrolase, family 3, N-terminal domain"/>
    <property type="match status" value="1"/>
</dbReference>
<name>A0A2Y9BL78_9FIRM</name>
<dbReference type="InterPro" id="IPR036881">
    <property type="entry name" value="Glyco_hydro_3_C_sf"/>
</dbReference>
<organism evidence="7 8">
    <name type="scientific">Faecalicatena orotica</name>
    <dbReference type="NCBI Taxonomy" id="1544"/>
    <lineage>
        <taxon>Bacteria</taxon>
        <taxon>Bacillati</taxon>
        <taxon>Bacillota</taxon>
        <taxon>Clostridia</taxon>
        <taxon>Lachnospirales</taxon>
        <taxon>Lachnospiraceae</taxon>
        <taxon>Faecalicatena</taxon>
    </lineage>
</organism>
<keyword evidence="8" id="KW-1185">Reference proteome</keyword>
<dbReference type="PANTHER" id="PTHR42715">
    <property type="entry name" value="BETA-GLUCOSIDASE"/>
    <property type="match status" value="1"/>
</dbReference>
<dbReference type="SUPFAM" id="SSF51445">
    <property type="entry name" value="(Trans)glycosidases"/>
    <property type="match status" value="1"/>
</dbReference>
<dbReference type="PROSITE" id="PS00775">
    <property type="entry name" value="GLYCOSYL_HYDROL_F3"/>
    <property type="match status" value="1"/>
</dbReference>
<dbReference type="InterPro" id="IPR002772">
    <property type="entry name" value="Glyco_hydro_3_C"/>
</dbReference>
<dbReference type="PANTHER" id="PTHR42715:SF10">
    <property type="entry name" value="BETA-GLUCOSIDASE"/>
    <property type="match status" value="1"/>
</dbReference>
<keyword evidence="5" id="KW-0472">Membrane</keyword>
<keyword evidence="2 4" id="KW-0378">Hydrolase</keyword>
<gene>
    <name evidence="7" type="ORF">A8806_11879</name>
</gene>
<sequence length="1018" mass="112098">MLQFLIDWLTPIFENMGVSPTDVQQYVNSLGGYIYAILGTLAVAVIIIIAAHWLVKKGTRHVVRWGAGIAWVLIVTVLANIICFGPMYNNLAPILNGRGSVSEESVKTSEEIIKETGEEGMALVKNDGMLPLDKDSNLNVFGWASTNPIYGGTGSGSADNSGNVDILASLTDAGFHVNQNLVDMYKEYSPTRNLGGNVVSVTFTDWSLPEPTVDYYTDELMKDAKDFSDTAMIVISRSGGEGQDVPLDMKAVIDGTYDPRDEVANGNEQYNYFSCNYTNNGDYDDFDEGESYLELSNTEEAMIEKVTSEFEQVVVVINANNPMELGWVDEYENIGSVILAPGPGKTGMAALGEILNGSVNPSGRTVDTYVYDLTSTPTYNNYGSFLYNNVDDLRAELTEADEAYQGVLPFVNYVENIYVGYKFYETAAEEGLIQYEDHVQYPFGYGLSYTTFTQEMKNFTDNGDTVSVDVEVTNIGETAGKEVVELYLPPPYNNGGIEKASVNLIEFGKTELLEPGDSETISFEIPKEEMAAYDSKGIKTEHGGYVLEAGDYSLSIRSDAHTVLDEETFSVDTDMNYETQGRASDDTAAVNQFQDYSAGKVTYLSRADGFANYSAATAAPSDDMYVMDKETKAAVAEKTVAHYDSTKYDNEEDTMPVTEADNGVTAADLAGKEYEDSLWDDLLDQLSVEDMIDMVNLGGFQTVAVDSIGKVGTLDSDGTSGLNDWYIQVYGTAFSTELLIAQTWNKDLAYRIGEAEGQEYADCRIFGAYAPAMNIHRSAFTGRNFEYYSEDGVLSGYIASNTVNGMTTKGVYPYIKHFVLNDQETNRCSLLLTYSDEQVIRETYLKPFEICVKNYDGKSLAVMSSFNFIGPRSTGANPNLLNNVLRDEWGFRGMVLSDWNGSYGYQNTDDFVRNGNDAMLGFGTQKSNEITNTSATMVLAMRQACKNILYTTVNSGNYTIPDPNAGKMPNMTKLFIGIDAAVAVVSLGIMTLVLVRYFKKRKKVTIEVVPKTEELSKE</sequence>
<feature type="transmembrane region" description="Helical" evidence="5">
    <location>
        <begin position="33"/>
        <end position="55"/>
    </location>
</feature>
<dbReference type="InterPro" id="IPR036962">
    <property type="entry name" value="Glyco_hydro_3_N_sf"/>
</dbReference>
<evidence type="ECO:0000256" key="2">
    <source>
        <dbReference type="ARBA" id="ARBA00022801"/>
    </source>
</evidence>
<dbReference type="InterPro" id="IPR050288">
    <property type="entry name" value="Cellulose_deg_GH3"/>
</dbReference>
<keyword evidence="5" id="KW-0812">Transmembrane</keyword>
<comment type="caution">
    <text evidence="7">The sequence shown here is derived from an EMBL/GenBank/DDBJ whole genome shotgun (WGS) entry which is preliminary data.</text>
</comment>
<dbReference type="SUPFAM" id="SSF52279">
    <property type="entry name" value="Beta-D-glucan exohydrolase, C-terminal domain"/>
    <property type="match status" value="1"/>
</dbReference>
<evidence type="ECO:0000256" key="4">
    <source>
        <dbReference type="RuleBase" id="RU361161"/>
    </source>
</evidence>
<evidence type="ECO:0000256" key="3">
    <source>
        <dbReference type="ARBA" id="ARBA00023277"/>
    </source>
</evidence>
<accession>A0A2Y9BL78</accession>
<evidence type="ECO:0000256" key="5">
    <source>
        <dbReference type="SAM" id="Phobius"/>
    </source>
</evidence>
<feature type="transmembrane region" description="Helical" evidence="5">
    <location>
        <begin position="974"/>
        <end position="995"/>
    </location>
</feature>
<dbReference type="InterPro" id="IPR017853">
    <property type="entry name" value="GH"/>
</dbReference>
<dbReference type="InterPro" id="IPR019800">
    <property type="entry name" value="Glyco_hydro_3_AS"/>
</dbReference>
<dbReference type="Pfam" id="PF14310">
    <property type="entry name" value="Fn3-like"/>
    <property type="match status" value="1"/>
</dbReference>
<feature type="domain" description="Fibronectin type III-like" evidence="6">
    <location>
        <begin position="482"/>
        <end position="560"/>
    </location>
</feature>
<dbReference type="Gene3D" id="3.40.50.1700">
    <property type="entry name" value="Glycoside hydrolase family 3 C-terminal domain"/>
    <property type="match status" value="1"/>
</dbReference>
<comment type="similarity">
    <text evidence="1 4">Belongs to the glycosyl hydrolase 3 family.</text>
</comment>
<evidence type="ECO:0000259" key="6">
    <source>
        <dbReference type="SMART" id="SM01217"/>
    </source>
</evidence>
<dbReference type="PRINTS" id="PR00133">
    <property type="entry name" value="GLHYDRLASE3"/>
</dbReference>
<dbReference type="SMART" id="SM01217">
    <property type="entry name" value="Fn3_like"/>
    <property type="match status" value="1"/>
</dbReference>
<dbReference type="RefSeq" id="WP_109733528.1">
    <property type="nucleotide sequence ID" value="NZ_BAAACK010000010.1"/>
</dbReference>
<dbReference type="OrthoDB" id="98455at2"/>
<dbReference type="GO" id="GO:0005975">
    <property type="term" value="P:carbohydrate metabolic process"/>
    <property type="evidence" value="ECO:0007669"/>
    <property type="project" value="InterPro"/>
</dbReference>
<dbReference type="AlphaFoldDB" id="A0A2Y9BL78"/>
<protein>
    <submittedName>
        <fullName evidence="7">Beta-glucosidase</fullName>
    </submittedName>
</protein>
<keyword evidence="5" id="KW-1133">Transmembrane helix</keyword>
<dbReference type="InterPro" id="IPR001764">
    <property type="entry name" value="Glyco_hydro_3_N"/>
</dbReference>
<dbReference type="Pfam" id="PF00933">
    <property type="entry name" value="Glyco_hydro_3"/>
    <property type="match status" value="1"/>
</dbReference>
<evidence type="ECO:0000256" key="1">
    <source>
        <dbReference type="ARBA" id="ARBA00005336"/>
    </source>
</evidence>
<dbReference type="InterPro" id="IPR026891">
    <property type="entry name" value="Fn3-like"/>
</dbReference>
<keyword evidence="4" id="KW-0326">Glycosidase</keyword>
<reference evidence="7 8" key="1">
    <citation type="submission" date="2018-05" db="EMBL/GenBank/DDBJ databases">
        <title>The Hungate 1000. A catalogue of reference genomes from the rumen microbiome.</title>
        <authorList>
            <person name="Kelly W."/>
        </authorList>
    </citation>
    <scope>NUCLEOTIDE SEQUENCE [LARGE SCALE GENOMIC DNA]</scope>
    <source>
        <strain evidence="7 8">NLAE-zl-C242</strain>
    </source>
</reference>
<evidence type="ECO:0000313" key="7">
    <source>
        <dbReference type="EMBL" id="PWJ22624.1"/>
    </source>
</evidence>
<dbReference type="GO" id="GO:0004553">
    <property type="term" value="F:hydrolase activity, hydrolyzing O-glycosyl compounds"/>
    <property type="evidence" value="ECO:0007669"/>
    <property type="project" value="InterPro"/>
</dbReference>
<proteinExistence type="inferred from homology"/>